<dbReference type="EMBL" id="FNQM01000027">
    <property type="protein sequence ID" value="SEB00089.1"/>
    <property type="molecule type" value="Genomic_DNA"/>
</dbReference>
<dbReference type="InterPro" id="IPR020843">
    <property type="entry name" value="ER"/>
</dbReference>
<dbReference type="InterPro" id="IPR036291">
    <property type="entry name" value="NAD(P)-bd_dom_sf"/>
</dbReference>
<dbReference type="PANTHER" id="PTHR44154">
    <property type="entry name" value="QUINONE OXIDOREDUCTASE"/>
    <property type="match status" value="1"/>
</dbReference>
<dbReference type="AlphaFoldDB" id="A0A1H4FRW3"/>
<dbReference type="OrthoDB" id="9805883at2"/>
<dbReference type="SUPFAM" id="SSF50129">
    <property type="entry name" value="GroES-like"/>
    <property type="match status" value="1"/>
</dbReference>
<evidence type="ECO:0000259" key="2">
    <source>
        <dbReference type="SMART" id="SM00829"/>
    </source>
</evidence>
<dbReference type="Gene3D" id="3.40.50.720">
    <property type="entry name" value="NAD(P)-binding Rossmann-like Domain"/>
    <property type="match status" value="1"/>
</dbReference>
<dbReference type="InterPro" id="IPR011032">
    <property type="entry name" value="GroES-like_sf"/>
</dbReference>
<protein>
    <submittedName>
        <fullName evidence="3">NADPH:quinone reductase</fullName>
    </submittedName>
</protein>
<dbReference type="STRING" id="89524.SAMN05444370_12725"/>
<proteinExistence type="predicted"/>
<gene>
    <name evidence="3" type="ORF">SAMN05444370_12725</name>
</gene>
<dbReference type="InterPro" id="IPR013154">
    <property type="entry name" value="ADH-like_N"/>
</dbReference>
<dbReference type="Gene3D" id="3.90.180.10">
    <property type="entry name" value="Medium-chain alcohol dehydrogenases, catalytic domain"/>
    <property type="match status" value="1"/>
</dbReference>
<sequence length="320" mass="32956">MKAAVYDHHGPPEVLRCADVAEPRVGPEDVLIEVRAISVEGGDLINRRTTPPPAPGHVVGYAASGRIVATGPAVTHRAVGQRVTSFGFDGSHAARRVVPARQTWLVPDGVHWAAAAALPISFGTAHHCLFARGALRAGETVFIQAAAGGVGLAAIQLAKRAGATVIASSSGPDRLQRLVALGADLAIDRRTEDVAGAVLDRTEGEGVAVVVDPVGSTLQASLSVLADGGRLVFVGNAGGGRLEADLWPALQANQSLLGVFMGSRFLDPAVFATVDDMLADVAEGTLTVVVDRAFALADAPAAHRHAEESSPFGRVVLVPE</sequence>
<evidence type="ECO:0000313" key="3">
    <source>
        <dbReference type="EMBL" id="SEB00089.1"/>
    </source>
</evidence>
<name>A0A1H4FRW3_9RHOB</name>
<feature type="domain" description="Enoyl reductase (ER)" evidence="2">
    <location>
        <begin position="10"/>
        <end position="317"/>
    </location>
</feature>
<accession>A0A1H4FRW3</accession>
<dbReference type="Pfam" id="PF08240">
    <property type="entry name" value="ADH_N"/>
    <property type="match status" value="1"/>
</dbReference>
<keyword evidence="4" id="KW-1185">Reference proteome</keyword>
<organism evidence="3 4">
    <name type="scientific">Rubrimonas cliftonensis</name>
    <dbReference type="NCBI Taxonomy" id="89524"/>
    <lineage>
        <taxon>Bacteria</taxon>
        <taxon>Pseudomonadati</taxon>
        <taxon>Pseudomonadota</taxon>
        <taxon>Alphaproteobacteria</taxon>
        <taxon>Rhodobacterales</taxon>
        <taxon>Paracoccaceae</taxon>
        <taxon>Rubrimonas</taxon>
    </lineage>
</organism>
<dbReference type="GO" id="GO:0016491">
    <property type="term" value="F:oxidoreductase activity"/>
    <property type="evidence" value="ECO:0007669"/>
    <property type="project" value="InterPro"/>
</dbReference>
<dbReference type="InterPro" id="IPR051603">
    <property type="entry name" value="Zinc-ADH_QOR/CCCR"/>
</dbReference>
<evidence type="ECO:0000256" key="1">
    <source>
        <dbReference type="ARBA" id="ARBA00022857"/>
    </source>
</evidence>
<dbReference type="Pfam" id="PF00107">
    <property type="entry name" value="ADH_zinc_N"/>
    <property type="match status" value="1"/>
</dbReference>
<dbReference type="InterPro" id="IPR013149">
    <property type="entry name" value="ADH-like_C"/>
</dbReference>
<dbReference type="RefSeq" id="WP_093256244.1">
    <property type="nucleotide sequence ID" value="NZ_FNQM01000027.1"/>
</dbReference>
<evidence type="ECO:0000313" key="4">
    <source>
        <dbReference type="Proteomes" id="UP000198703"/>
    </source>
</evidence>
<dbReference type="PANTHER" id="PTHR44154:SF1">
    <property type="entry name" value="QUINONE OXIDOREDUCTASE"/>
    <property type="match status" value="1"/>
</dbReference>
<dbReference type="Proteomes" id="UP000198703">
    <property type="component" value="Unassembled WGS sequence"/>
</dbReference>
<dbReference type="SUPFAM" id="SSF51735">
    <property type="entry name" value="NAD(P)-binding Rossmann-fold domains"/>
    <property type="match status" value="1"/>
</dbReference>
<dbReference type="SMART" id="SM00829">
    <property type="entry name" value="PKS_ER"/>
    <property type="match status" value="1"/>
</dbReference>
<reference evidence="3 4" key="1">
    <citation type="submission" date="2016-10" db="EMBL/GenBank/DDBJ databases">
        <authorList>
            <person name="de Groot N.N."/>
        </authorList>
    </citation>
    <scope>NUCLEOTIDE SEQUENCE [LARGE SCALE GENOMIC DNA]</scope>
    <source>
        <strain evidence="3 4">DSM 15345</strain>
    </source>
</reference>
<keyword evidence="1" id="KW-0521">NADP</keyword>